<name>A0A914SAA9_PAREQ</name>
<evidence type="ECO:0000313" key="2">
    <source>
        <dbReference type="WBParaSite" id="PEQ_0001420901-mRNA-1"/>
    </source>
</evidence>
<dbReference type="Proteomes" id="UP000887564">
    <property type="component" value="Unplaced"/>
</dbReference>
<proteinExistence type="predicted"/>
<organism evidence="1 2">
    <name type="scientific">Parascaris equorum</name>
    <name type="common">Equine roundworm</name>
    <dbReference type="NCBI Taxonomy" id="6256"/>
    <lineage>
        <taxon>Eukaryota</taxon>
        <taxon>Metazoa</taxon>
        <taxon>Ecdysozoa</taxon>
        <taxon>Nematoda</taxon>
        <taxon>Chromadorea</taxon>
        <taxon>Rhabditida</taxon>
        <taxon>Spirurina</taxon>
        <taxon>Ascaridomorpha</taxon>
        <taxon>Ascaridoidea</taxon>
        <taxon>Ascarididae</taxon>
        <taxon>Parascaris</taxon>
    </lineage>
</organism>
<sequence>MSNCITYLEMIEDTTRIVICDRSITHLFQRQNQCLLQSKISGSLYILHPTSCTQMIIVSIPENTIHASLFLSIYFA</sequence>
<keyword evidence="1" id="KW-1185">Reference proteome</keyword>
<evidence type="ECO:0000313" key="1">
    <source>
        <dbReference type="Proteomes" id="UP000887564"/>
    </source>
</evidence>
<dbReference type="WBParaSite" id="PEQ_0001420901-mRNA-1">
    <property type="protein sequence ID" value="PEQ_0001420901-mRNA-1"/>
    <property type="gene ID" value="PEQ_0001420901"/>
</dbReference>
<protein>
    <submittedName>
        <fullName evidence="2">Ovule protein</fullName>
    </submittedName>
</protein>
<dbReference type="AlphaFoldDB" id="A0A914SAA9"/>
<reference evidence="2" key="1">
    <citation type="submission" date="2022-11" db="UniProtKB">
        <authorList>
            <consortium name="WormBaseParasite"/>
        </authorList>
    </citation>
    <scope>IDENTIFICATION</scope>
</reference>
<accession>A0A914SAA9</accession>